<dbReference type="EMBL" id="MLAK01000001">
    <property type="protein sequence ID" value="OHT17615.1"/>
    <property type="molecule type" value="Genomic_DNA"/>
</dbReference>
<comment type="caution">
    <text evidence="2">The sequence shown here is derived from an EMBL/GenBank/DDBJ whole genome shotgun (WGS) entry which is preliminary data.</text>
</comment>
<dbReference type="InterPro" id="IPR011705">
    <property type="entry name" value="BACK"/>
</dbReference>
<dbReference type="AlphaFoldDB" id="A0A1J4L276"/>
<organism evidence="2 3">
    <name type="scientific">Tritrichomonas foetus</name>
    <dbReference type="NCBI Taxonomy" id="1144522"/>
    <lineage>
        <taxon>Eukaryota</taxon>
        <taxon>Metamonada</taxon>
        <taxon>Parabasalia</taxon>
        <taxon>Tritrichomonadida</taxon>
        <taxon>Tritrichomonadidae</taxon>
        <taxon>Tritrichomonas</taxon>
    </lineage>
</organism>
<dbReference type="VEuPathDB" id="TrichDB:TRFO_00877"/>
<accession>A0A1J4L276</accession>
<dbReference type="Proteomes" id="UP000179807">
    <property type="component" value="Unassembled WGS sequence"/>
</dbReference>
<protein>
    <recommendedName>
        <fullName evidence="1">BACK domain-containing protein</fullName>
    </recommendedName>
</protein>
<evidence type="ECO:0000313" key="3">
    <source>
        <dbReference type="Proteomes" id="UP000179807"/>
    </source>
</evidence>
<evidence type="ECO:0000259" key="1">
    <source>
        <dbReference type="Pfam" id="PF07707"/>
    </source>
</evidence>
<gene>
    <name evidence="2" type="ORF">TRFO_00877</name>
</gene>
<proteinExistence type="predicted"/>
<keyword evidence="3" id="KW-1185">Reference proteome</keyword>
<reference evidence="2" key="1">
    <citation type="submission" date="2016-10" db="EMBL/GenBank/DDBJ databases">
        <authorList>
            <person name="Benchimol M."/>
            <person name="Almeida L.G."/>
            <person name="Vasconcelos A.T."/>
            <person name="Perreira-Neves A."/>
            <person name="Rosa I.A."/>
            <person name="Tasca T."/>
            <person name="Bogo M.R."/>
            <person name="de Souza W."/>
        </authorList>
    </citation>
    <scope>NUCLEOTIDE SEQUENCE [LARGE SCALE GENOMIC DNA]</scope>
    <source>
        <strain evidence="2">K</strain>
    </source>
</reference>
<dbReference type="GeneID" id="94824474"/>
<dbReference type="RefSeq" id="XP_068370751.1">
    <property type="nucleotide sequence ID" value="XM_068489770.1"/>
</dbReference>
<evidence type="ECO:0000313" key="2">
    <source>
        <dbReference type="EMBL" id="OHT17615.1"/>
    </source>
</evidence>
<name>A0A1J4L276_9EUKA</name>
<sequence length="297" mass="35277">MEEKNIEFILNINNIKNIPLNKYAKDFTFVVNGQKYETSRFIADLLSPKIANLHFIDESIQEYHLNTEQQGDFEHFINLVGFEKNCYSETEINFFVELFIELGNNEYINLNPQFFEPITIDNVISRIQNKLRLSLKFTNSSIDFRFIQNEISFISKHFYEIINQEDETRKENLISLGIEILEMILQNDNLKLYDEDSLFNFILRIVGKNEEFSISKCIHIFEYVKFEYLSQESIKTFISIFDLEYLNESIWLSICQRLLLTPNLKLLQGNNINSVNDNDNDQNTNRYIIKSFQIPFQ</sequence>
<feature type="domain" description="BACK" evidence="1">
    <location>
        <begin position="152"/>
        <end position="238"/>
    </location>
</feature>
<dbReference type="Gene3D" id="1.25.40.420">
    <property type="match status" value="1"/>
</dbReference>
<dbReference type="Pfam" id="PF07707">
    <property type="entry name" value="BACK"/>
    <property type="match status" value="1"/>
</dbReference>